<dbReference type="GO" id="GO:0016491">
    <property type="term" value="F:oxidoreductase activity"/>
    <property type="evidence" value="ECO:0007669"/>
    <property type="project" value="InterPro"/>
</dbReference>
<proteinExistence type="predicted"/>
<evidence type="ECO:0000313" key="1">
    <source>
        <dbReference type="EMBL" id="VAX29201.1"/>
    </source>
</evidence>
<accession>A0A3B1CRS7</accession>
<sequence>MNNFFYESSSDIRYPGQGVLERRKQNLKNGIQVEKEIWDKVLTLKG</sequence>
<organism evidence="1">
    <name type="scientific">hydrothermal vent metagenome</name>
    <dbReference type="NCBI Taxonomy" id="652676"/>
    <lineage>
        <taxon>unclassified sequences</taxon>
        <taxon>metagenomes</taxon>
        <taxon>ecological metagenomes</taxon>
    </lineage>
</organism>
<name>A0A3B1CRS7_9ZZZZ</name>
<reference evidence="1" key="1">
    <citation type="submission" date="2018-06" db="EMBL/GenBank/DDBJ databases">
        <authorList>
            <person name="Zhirakovskaya E."/>
        </authorList>
    </citation>
    <scope>NUCLEOTIDE SEQUENCE</scope>
</reference>
<dbReference type="SUPFAM" id="SSF89733">
    <property type="entry name" value="L-sulfolactate dehydrogenase-like"/>
    <property type="match status" value="1"/>
</dbReference>
<gene>
    <name evidence="1" type="ORF">MNBD_IGNAVI01-323</name>
</gene>
<dbReference type="AlphaFoldDB" id="A0A3B1CRS7"/>
<dbReference type="InterPro" id="IPR036111">
    <property type="entry name" value="Mal/L-sulfo/L-lacto_DH-like_sf"/>
</dbReference>
<dbReference type="EMBL" id="UOGD01000441">
    <property type="protein sequence ID" value="VAX29201.1"/>
    <property type="molecule type" value="Genomic_DNA"/>
</dbReference>
<protein>
    <submittedName>
        <fullName evidence="1">Uncharacterized protein</fullName>
    </submittedName>
</protein>